<feature type="region of interest" description="Disordered" evidence="10">
    <location>
        <begin position="370"/>
        <end position="466"/>
    </location>
</feature>
<keyword evidence="6" id="KW-0378">Hydrolase</keyword>
<gene>
    <name evidence="12" type="ORF">Agub_g10904</name>
</gene>
<accession>A0AAD3DWE2</accession>
<evidence type="ECO:0000256" key="2">
    <source>
        <dbReference type="ARBA" id="ARBA00001967"/>
    </source>
</evidence>
<keyword evidence="7" id="KW-0067">ATP-binding</keyword>
<keyword evidence="3" id="KW-0533">Nickel</keyword>
<evidence type="ECO:0000259" key="11">
    <source>
        <dbReference type="Pfam" id="PF01937"/>
    </source>
</evidence>
<protein>
    <recommendedName>
        <fullName evidence="11">Damage-control phosphatase ARMT1-like metal-binding domain-containing protein</fullName>
    </recommendedName>
</protein>
<evidence type="ECO:0000256" key="4">
    <source>
        <dbReference type="ARBA" id="ARBA00022723"/>
    </source>
</evidence>
<name>A0AAD3DWE2_9CHLO</name>
<sequence>MSLHLGVLHYSPTLEPFPLLADPAGYEPNTLNITGDEEELRWWVGVLREQVPTVVEKAAASEGGGEAAQRRAQAFGRAFSAHLDRMTSEPGSYGALGLGELFGMREECLREFGFEDVYRLEKERENRAALAVLPDLLRELDSEPLPARLLSLVEGVLAANIFDWGSQACVALYRDGTILDIYRSARLKLAKRPWARDNFDAFAARILEAVGGAEAAGRAPTRPPFRRVMMFIDNSGADAVLGMLPFARELLRMGCEVVLVANSLPAINDITAPELRALLGQVAELCPIIRAAREAAVRVEHATGGHVPPYPGLTPARRTSSALPPSSGGAGTPTGRRSFAVEPPLSQQLQLQQPQPSAAAAAAAAAAAGAGEGAGAGPSSTAAWTASSSTSSMQRKPSTSPFAAAAASPVPSPDPTAPASSHPPAAALPIPAGRPSAHSYPHLPPTTSEGAGTPPPPPAWHAAASDPAVNAPGPKLYVVANGQGSPCLDLRRVPDRLAEACVGVDLLVIEGMGRAIHTNLHATFTCDVLKLAMIKTERLARKLFGGGLYDCICVYATAEEQQQ</sequence>
<keyword evidence="5" id="KW-0547">Nucleotide-binding</keyword>
<dbReference type="GO" id="GO:0015937">
    <property type="term" value="P:coenzyme A biosynthetic process"/>
    <property type="evidence" value="ECO:0007669"/>
    <property type="project" value="UniProtKB-KW"/>
</dbReference>
<dbReference type="Proteomes" id="UP001054857">
    <property type="component" value="Unassembled WGS sequence"/>
</dbReference>
<evidence type="ECO:0000256" key="6">
    <source>
        <dbReference type="ARBA" id="ARBA00022801"/>
    </source>
</evidence>
<dbReference type="Pfam" id="PF01937">
    <property type="entry name" value="ARMT1-like_dom"/>
    <property type="match status" value="1"/>
</dbReference>
<keyword evidence="13" id="KW-1185">Reference proteome</keyword>
<comment type="cofactor">
    <cofactor evidence="1">
        <name>Mn(2+)</name>
        <dbReference type="ChEBI" id="CHEBI:29035"/>
    </cofactor>
</comment>
<organism evidence="12 13">
    <name type="scientific">Astrephomene gubernaculifera</name>
    <dbReference type="NCBI Taxonomy" id="47775"/>
    <lineage>
        <taxon>Eukaryota</taxon>
        <taxon>Viridiplantae</taxon>
        <taxon>Chlorophyta</taxon>
        <taxon>core chlorophytes</taxon>
        <taxon>Chlorophyceae</taxon>
        <taxon>CS clade</taxon>
        <taxon>Chlamydomonadales</taxon>
        <taxon>Astrephomenaceae</taxon>
        <taxon>Astrephomene</taxon>
    </lineage>
</organism>
<dbReference type="GO" id="GO:0005524">
    <property type="term" value="F:ATP binding"/>
    <property type="evidence" value="ECO:0007669"/>
    <property type="project" value="UniProtKB-KW"/>
</dbReference>
<evidence type="ECO:0000256" key="7">
    <source>
        <dbReference type="ARBA" id="ARBA00022840"/>
    </source>
</evidence>
<feature type="compositionally biased region" description="Low complexity" evidence="10">
    <location>
        <begin position="417"/>
        <end position="431"/>
    </location>
</feature>
<dbReference type="GO" id="GO:0005634">
    <property type="term" value="C:nucleus"/>
    <property type="evidence" value="ECO:0007669"/>
    <property type="project" value="TreeGrafter"/>
</dbReference>
<evidence type="ECO:0000256" key="5">
    <source>
        <dbReference type="ARBA" id="ARBA00022741"/>
    </source>
</evidence>
<dbReference type="InterPro" id="IPR004567">
    <property type="entry name" value="Type_II_PanK"/>
</dbReference>
<evidence type="ECO:0000313" key="13">
    <source>
        <dbReference type="Proteomes" id="UP001054857"/>
    </source>
</evidence>
<dbReference type="InterPro" id="IPR035073">
    <property type="entry name" value="At2g17340_3_helix_bundle"/>
</dbReference>
<dbReference type="EMBL" id="BMAR01000028">
    <property type="protein sequence ID" value="GFR49108.1"/>
    <property type="molecule type" value="Genomic_DNA"/>
</dbReference>
<dbReference type="InterPro" id="IPR036075">
    <property type="entry name" value="ARMT-1-like_metal-bd_sf"/>
</dbReference>
<dbReference type="SUPFAM" id="SSF111321">
    <property type="entry name" value="AF1104-like"/>
    <property type="match status" value="2"/>
</dbReference>
<keyword evidence="9" id="KW-0464">Manganese</keyword>
<dbReference type="GO" id="GO:0004594">
    <property type="term" value="F:pantothenate kinase activity"/>
    <property type="evidence" value="ECO:0007669"/>
    <property type="project" value="TreeGrafter"/>
</dbReference>
<dbReference type="GO" id="GO:0046872">
    <property type="term" value="F:metal ion binding"/>
    <property type="evidence" value="ECO:0007669"/>
    <property type="project" value="UniProtKB-KW"/>
</dbReference>
<dbReference type="PANTHER" id="PTHR12280">
    <property type="entry name" value="PANTOTHENATE KINASE"/>
    <property type="match status" value="1"/>
</dbReference>
<feature type="domain" description="Damage-control phosphatase ARMT1-like metal-binding" evidence="11">
    <location>
        <begin position="101"/>
        <end position="284"/>
    </location>
</feature>
<evidence type="ECO:0000256" key="8">
    <source>
        <dbReference type="ARBA" id="ARBA00022993"/>
    </source>
</evidence>
<proteinExistence type="predicted"/>
<dbReference type="AlphaFoldDB" id="A0AAD3DWE2"/>
<evidence type="ECO:0000313" key="12">
    <source>
        <dbReference type="EMBL" id="GFR49108.1"/>
    </source>
</evidence>
<feature type="region of interest" description="Disordered" evidence="10">
    <location>
        <begin position="303"/>
        <end position="339"/>
    </location>
</feature>
<keyword evidence="4" id="KW-0479">Metal-binding</keyword>
<dbReference type="InterPro" id="IPR002791">
    <property type="entry name" value="ARMT1-like_metal-bd"/>
</dbReference>
<comment type="cofactor">
    <cofactor evidence="2">
        <name>Ni(2+)</name>
        <dbReference type="ChEBI" id="CHEBI:49786"/>
    </cofactor>
</comment>
<evidence type="ECO:0000256" key="9">
    <source>
        <dbReference type="ARBA" id="ARBA00023211"/>
    </source>
</evidence>
<dbReference type="Gene3D" id="3.40.50.10880">
    <property type="entry name" value="Uncharacterised protein PF01937, DUF89, domain 3"/>
    <property type="match status" value="2"/>
</dbReference>
<evidence type="ECO:0000256" key="1">
    <source>
        <dbReference type="ARBA" id="ARBA00001936"/>
    </source>
</evidence>
<feature type="compositionally biased region" description="Low complexity" evidence="10">
    <location>
        <begin position="377"/>
        <end position="409"/>
    </location>
</feature>
<comment type="caution">
    <text evidence="12">The sequence shown here is derived from an EMBL/GenBank/DDBJ whole genome shotgun (WGS) entry which is preliminary data.</text>
</comment>
<keyword evidence="8" id="KW-0173">Coenzyme A biosynthesis</keyword>
<reference evidence="12 13" key="1">
    <citation type="journal article" date="2021" name="Sci. Rep.">
        <title>Genome sequencing of the multicellular alga Astrephomene provides insights into convergent evolution of germ-soma differentiation.</title>
        <authorList>
            <person name="Yamashita S."/>
            <person name="Yamamoto K."/>
            <person name="Matsuzaki R."/>
            <person name="Suzuki S."/>
            <person name="Yamaguchi H."/>
            <person name="Hirooka S."/>
            <person name="Minakuchi Y."/>
            <person name="Miyagishima S."/>
            <person name="Kawachi M."/>
            <person name="Toyoda A."/>
            <person name="Nozaki H."/>
        </authorList>
    </citation>
    <scope>NUCLEOTIDE SEQUENCE [LARGE SCALE GENOMIC DNA]</scope>
    <source>
        <strain evidence="12 13">NIES-4017</strain>
    </source>
</reference>
<evidence type="ECO:0000256" key="3">
    <source>
        <dbReference type="ARBA" id="ARBA00022596"/>
    </source>
</evidence>
<dbReference type="PANTHER" id="PTHR12280:SF20">
    <property type="entry name" value="4'-PHOSPHOPANTETHEINE PHOSPHATASE"/>
    <property type="match status" value="1"/>
</dbReference>
<dbReference type="GO" id="GO:0016787">
    <property type="term" value="F:hydrolase activity"/>
    <property type="evidence" value="ECO:0007669"/>
    <property type="project" value="UniProtKB-KW"/>
</dbReference>
<evidence type="ECO:0000256" key="10">
    <source>
        <dbReference type="SAM" id="MobiDB-lite"/>
    </source>
</evidence>
<dbReference type="Gene3D" id="1.20.1700.10">
    <property type="entry name" value="AF1104-like"/>
    <property type="match status" value="1"/>
</dbReference>
<dbReference type="GO" id="GO:0005829">
    <property type="term" value="C:cytosol"/>
    <property type="evidence" value="ECO:0007669"/>
    <property type="project" value="TreeGrafter"/>
</dbReference>